<dbReference type="Gene3D" id="3.30.420.10">
    <property type="entry name" value="Ribonuclease H-like superfamily/Ribonuclease H"/>
    <property type="match status" value="1"/>
</dbReference>
<keyword evidence="2" id="KW-0378">Hydrolase</keyword>
<organism evidence="5">
    <name type="scientific">marine sediment metagenome</name>
    <dbReference type="NCBI Taxonomy" id="412755"/>
    <lineage>
        <taxon>unclassified sequences</taxon>
        <taxon>metagenomes</taxon>
        <taxon>ecological metagenomes</taxon>
    </lineage>
</organism>
<dbReference type="PANTHER" id="PTHR23044:SF61">
    <property type="entry name" value="3'-5' EXORIBONUCLEASE 1-RELATED"/>
    <property type="match status" value="1"/>
</dbReference>
<comment type="caution">
    <text evidence="5">The sequence shown here is derived from an EMBL/GenBank/DDBJ whole genome shotgun (WGS) entry which is preliminary data.</text>
</comment>
<evidence type="ECO:0000259" key="4">
    <source>
        <dbReference type="SMART" id="SM00479"/>
    </source>
</evidence>
<dbReference type="SUPFAM" id="SSF53098">
    <property type="entry name" value="Ribonuclease H-like"/>
    <property type="match status" value="1"/>
</dbReference>
<dbReference type="SMART" id="SM00479">
    <property type="entry name" value="EXOIII"/>
    <property type="match status" value="1"/>
</dbReference>
<protein>
    <recommendedName>
        <fullName evidence="4">Exonuclease domain-containing protein</fullName>
    </recommendedName>
</protein>
<feature type="domain" description="Exonuclease" evidence="4">
    <location>
        <begin position="7"/>
        <end position="191"/>
    </location>
</feature>
<dbReference type="GO" id="GO:0003676">
    <property type="term" value="F:nucleic acid binding"/>
    <property type="evidence" value="ECO:0007669"/>
    <property type="project" value="InterPro"/>
</dbReference>
<dbReference type="InterPro" id="IPR047201">
    <property type="entry name" value="ERI-1_3'hExo-like"/>
</dbReference>
<evidence type="ECO:0000256" key="3">
    <source>
        <dbReference type="ARBA" id="ARBA00022839"/>
    </source>
</evidence>
<evidence type="ECO:0000256" key="2">
    <source>
        <dbReference type="ARBA" id="ARBA00022801"/>
    </source>
</evidence>
<keyword evidence="1" id="KW-0540">Nuclease</keyword>
<evidence type="ECO:0000313" key="5">
    <source>
        <dbReference type="EMBL" id="KKL61717.1"/>
    </source>
</evidence>
<dbReference type="InterPro" id="IPR036397">
    <property type="entry name" value="RNaseH_sf"/>
</dbReference>
<reference evidence="5" key="1">
    <citation type="journal article" date="2015" name="Nature">
        <title>Complex archaea that bridge the gap between prokaryotes and eukaryotes.</title>
        <authorList>
            <person name="Spang A."/>
            <person name="Saw J.H."/>
            <person name="Jorgensen S.L."/>
            <person name="Zaremba-Niedzwiedzka K."/>
            <person name="Martijn J."/>
            <person name="Lind A.E."/>
            <person name="van Eijk R."/>
            <person name="Schleper C."/>
            <person name="Guy L."/>
            <person name="Ettema T.J."/>
        </authorList>
    </citation>
    <scope>NUCLEOTIDE SEQUENCE</scope>
</reference>
<dbReference type="PANTHER" id="PTHR23044">
    <property type="entry name" value="3'-5' EXONUCLEASE ERI1-RELATED"/>
    <property type="match status" value="1"/>
</dbReference>
<sequence length="191" mass="22037">MSLAEELLLVVDLEATCWEDKVEGTDRRQSVQDMEVIEFGCVICNKNGDVIDAKSYFVRPQLHPKLSVFCTALTSIQQSDVDSAQYYTDVVYELNKWLEGYLLRKWCSWGNYDKNQLLAETERHGVSPNFLMLPHHNLKKMWAKGKSTYRNIGPKGALEYHGLQFDGNYHRAIDDALNIARLLPFITFNEQ</sequence>
<dbReference type="AlphaFoldDB" id="A0A0F9GEU8"/>
<dbReference type="CDD" id="cd06133">
    <property type="entry name" value="ERI-1_3'hExo_like"/>
    <property type="match status" value="1"/>
</dbReference>
<proteinExistence type="predicted"/>
<dbReference type="InterPro" id="IPR051274">
    <property type="entry name" value="3-5_Exoribonuclease"/>
</dbReference>
<gene>
    <name evidence="5" type="ORF">LCGC14_2192490</name>
</gene>
<dbReference type="Pfam" id="PF00929">
    <property type="entry name" value="RNase_T"/>
    <property type="match status" value="1"/>
</dbReference>
<dbReference type="EMBL" id="LAZR01028731">
    <property type="protein sequence ID" value="KKL61717.1"/>
    <property type="molecule type" value="Genomic_DNA"/>
</dbReference>
<evidence type="ECO:0000256" key="1">
    <source>
        <dbReference type="ARBA" id="ARBA00022722"/>
    </source>
</evidence>
<accession>A0A0F9GEU8</accession>
<keyword evidence="3" id="KW-0269">Exonuclease</keyword>
<name>A0A0F9GEU8_9ZZZZ</name>
<dbReference type="InterPro" id="IPR013520">
    <property type="entry name" value="Ribonucl_H"/>
</dbReference>
<dbReference type="GO" id="GO:0000175">
    <property type="term" value="F:3'-5'-RNA exonuclease activity"/>
    <property type="evidence" value="ECO:0007669"/>
    <property type="project" value="InterPro"/>
</dbReference>
<dbReference type="InterPro" id="IPR012337">
    <property type="entry name" value="RNaseH-like_sf"/>
</dbReference>